<dbReference type="Proteomes" id="UP000789525">
    <property type="component" value="Unassembled WGS sequence"/>
</dbReference>
<protein>
    <submittedName>
        <fullName evidence="1">1836_t:CDS:1</fullName>
    </submittedName>
</protein>
<accession>A0ACA9P2L9</accession>
<evidence type="ECO:0000313" key="2">
    <source>
        <dbReference type="Proteomes" id="UP000789525"/>
    </source>
</evidence>
<proteinExistence type="predicted"/>
<comment type="caution">
    <text evidence="1">The sequence shown here is derived from an EMBL/GenBank/DDBJ whole genome shotgun (WGS) entry which is preliminary data.</text>
</comment>
<name>A0ACA9P2L9_9GLOM</name>
<gene>
    <name evidence="1" type="ORF">ACOLOM_LOCUS9757</name>
</gene>
<organism evidence="1 2">
    <name type="scientific">Acaulospora colombiana</name>
    <dbReference type="NCBI Taxonomy" id="27376"/>
    <lineage>
        <taxon>Eukaryota</taxon>
        <taxon>Fungi</taxon>
        <taxon>Fungi incertae sedis</taxon>
        <taxon>Mucoromycota</taxon>
        <taxon>Glomeromycotina</taxon>
        <taxon>Glomeromycetes</taxon>
        <taxon>Diversisporales</taxon>
        <taxon>Acaulosporaceae</taxon>
        <taxon>Acaulospora</taxon>
    </lineage>
</organism>
<evidence type="ECO:0000313" key="1">
    <source>
        <dbReference type="EMBL" id="CAG8689546.1"/>
    </source>
</evidence>
<feature type="non-terminal residue" evidence="1">
    <location>
        <position position="1"/>
    </location>
</feature>
<sequence>NKKEEPAYGTDALRLWVASSEYVKDINIGNTVMKSVRRYRNTARFMLGNLNGFNYDKLVEYGDLKLVDKYALYELYQFGKAVNSGYEDFAFNRGDSLIFPPTSQLTSNLHITVVQTLNNFSSVTLSAFYFDMVKDRLYADHVDSLSRRSVQSVLYHVAPIVPHLAEEIYENYKTIEPERYDTLFKSGWYDLDERWNDPSISEEWTVLKNLRSEVNKLLEVARSKKYMEDDVNKLSEF</sequence>
<keyword evidence="2" id="KW-1185">Reference proteome</keyword>
<reference evidence="1" key="1">
    <citation type="submission" date="2021-06" db="EMBL/GenBank/DDBJ databases">
        <authorList>
            <person name="Kallberg Y."/>
            <person name="Tangrot J."/>
            <person name="Rosling A."/>
        </authorList>
    </citation>
    <scope>NUCLEOTIDE SEQUENCE</scope>
    <source>
        <strain evidence="1">CL356</strain>
    </source>
</reference>
<dbReference type="EMBL" id="CAJVPT010029189">
    <property type="protein sequence ID" value="CAG8689546.1"/>
    <property type="molecule type" value="Genomic_DNA"/>
</dbReference>